<accession>A0ABT5EPW2</accession>
<comment type="caution">
    <text evidence="2">The sequence shown here is derived from an EMBL/GenBank/DDBJ whole genome shotgun (WGS) entry which is preliminary data.</text>
</comment>
<evidence type="ECO:0000313" key="3">
    <source>
        <dbReference type="Proteomes" id="UP001221411"/>
    </source>
</evidence>
<reference evidence="2 3" key="1">
    <citation type="submission" date="2022-11" db="EMBL/GenBank/DDBJ databases">
        <title>Minimal conservation of predation-associated metabolite biosynthetic gene clusters underscores biosynthetic potential of Myxococcota including descriptions for ten novel species: Archangium lansinium sp. nov., Myxococcus landrumus sp. nov., Nannocystis bai.</title>
        <authorList>
            <person name="Ahearne A."/>
            <person name="Stevens C."/>
            <person name="Dowd S."/>
        </authorList>
    </citation>
    <scope>NUCLEOTIDE SEQUENCE [LARGE SCALE GENOMIC DNA]</scope>
    <source>
        <strain evidence="2 3">RJM3</strain>
    </source>
</reference>
<evidence type="ECO:0000259" key="1">
    <source>
        <dbReference type="Pfam" id="PF14243"/>
    </source>
</evidence>
<protein>
    <submittedName>
        <fullName evidence="2">ATP-grasp domain-containing protein</fullName>
    </submittedName>
</protein>
<organism evidence="2 3">
    <name type="scientific">Polyangium mundeleinium</name>
    <dbReference type="NCBI Taxonomy" id="2995306"/>
    <lineage>
        <taxon>Bacteria</taxon>
        <taxon>Pseudomonadati</taxon>
        <taxon>Myxococcota</taxon>
        <taxon>Polyangia</taxon>
        <taxon>Polyangiales</taxon>
        <taxon>Polyangiaceae</taxon>
        <taxon>Polyangium</taxon>
    </lineage>
</organism>
<feature type="domain" description="ATP-grasp" evidence="1">
    <location>
        <begin position="203"/>
        <end position="341"/>
    </location>
</feature>
<sequence>MRHTIDHFLRRMCEPEAVPRITLISDLDRAFDIHADPRNVAMIKRRHTFWTKLARLRSWDLSVRHAGALDASLGDVRGSVCWIDLPMLPRESYRALFDRVSAQKPACVLDAPDDVERVLGLDRSYPVLTRAGIPTPRTAFLRVDDACAAAIDSPAAVRSKLTEAIYNALSDAEIDPHEGIFVRGFYSSTKSTNPEHYFGNNQADIEATVFEVIRRLRVALDVGGLALREHIDLERIELPALAGARDAIRVPFEVRLTVLGGRLLMASYHGPFEVLADEPRHALESALAARRWVVDDAVRALAPALLAADLPPNYVADLAFLRGGGPVVLELNPLYAAGYNVPAAHALLVAALGADLARRAGYAESTQAEILESAAELIGGRVEQSPGVMWPLPNLAQRGASPP</sequence>
<dbReference type="EMBL" id="JAQNDO010000001">
    <property type="protein sequence ID" value="MDC0742962.1"/>
    <property type="molecule type" value="Genomic_DNA"/>
</dbReference>
<dbReference type="RefSeq" id="WP_271918328.1">
    <property type="nucleotide sequence ID" value="NZ_JAQNDO010000001.1"/>
</dbReference>
<evidence type="ECO:0000313" key="2">
    <source>
        <dbReference type="EMBL" id="MDC0742962.1"/>
    </source>
</evidence>
<proteinExistence type="predicted"/>
<name>A0ABT5EPW2_9BACT</name>
<dbReference type="Proteomes" id="UP001221411">
    <property type="component" value="Unassembled WGS sequence"/>
</dbReference>
<keyword evidence="3" id="KW-1185">Reference proteome</keyword>
<dbReference type="InterPro" id="IPR025643">
    <property type="entry name" value="R2K_3"/>
</dbReference>
<gene>
    <name evidence="2" type="ORF">POL67_16555</name>
</gene>
<dbReference type="Pfam" id="PF14243">
    <property type="entry name" value="R2K_3"/>
    <property type="match status" value="1"/>
</dbReference>